<comment type="cofactor">
    <cofactor evidence="7">
        <name>Zn(2+)</name>
        <dbReference type="ChEBI" id="CHEBI:29105"/>
    </cofactor>
    <text evidence="7">Binds 2 Zn(2+) ions per subunit.</text>
</comment>
<dbReference type="EMBL" id="JXXZ01000019">
    <property type="protein sequence ID" value="KJY96117.1"/>
    <property type="molecule type" value="Genomic_DNA"/>
</dbReference>
<dbReference type="SUPFAM" id="SSF56281">
    <property type="entry name" value="Metallo-hydrolase/oxidoreductase"/>
    <property type="match status" value="1"/>
</dbReference>
<feature type="binding site" evidence="7">
    <location>
        <position position="129"/>
    </location>
    <ligand>
        <name>Zn(2+)</name>
        <dbReference type="ChEBI" id="CHEBI:29105"/>
        <label>2</label>
    </ligand>
</feature>
<dbReference type="InterPro" id="IPR036866">
    <property type="entry name" value="RibonucZ/Hydroxyglut_hydro"/>
</dbReference>
<evidence type="ECO:0000256" key="7">
    <source>
        <dbReference type="HAMAP-Rule" id="MF_01374"/>
    </source>
</evidence>
<reference evidence="9 10" key="1">
    <citation type="journal article" date="2015" name="BMC Genomics">
        <title>Genome mining reveals unlocked bioactive potential of marine Gram-negative bacteria.</title>
        <authorList>
            <person name="Machado H."/>
            <person name="Sonnenschein E.C."/>
            <person name="Melchiorsen J."/>
            <person name="Gram L."/>
        </authorList>
    </citation>
    <scope>NUCLEOTIDE SEQUENCE [LARGE SCALE GENOMIC DNA]</scope>
    <source>
        <strain evidence="9 10">S3137</strain>
    </source>
</reference>
<sequence length="255" mass="28453">MVQVDAINAFNDNYIWALVHPTKPHVYVVDPGDAEPVMHYLEQHDYQLAGILVTHHHWDHTTGVAALKQAYPEAPVYGPQNSPFTGIEHTLADGDSIDVFGLNFLVRATPGHTLDHISYINEQLVFCGDTLFSGGCGRLFEGTPEQMWQSMQTFLTLSDDTLVYCTHEYTQANMAFASAAQPEDAEVQRYTNKVNALREQQQMTLPSTIGQEKRINPFLRADKISPQALPTAYRPATSGEPSAIFAGLRAWKDNF</sequence>
<feature type="binding site" evidence="7">
    <location>
        <position position="59"/>
    </location>
    <ligand>
        <name>Zn(2+)</name>
        <dbReference type="ChEBI" id="CHEBI:29105"/>
        <label>2</label>
    </ligand>
</feature>
<dbReference type="InterPro" id="IPR032282">
    <property type="entry name" value="HAGH_C"/>
</dbReference>
<comment type="similarity">
    <text evidence="3 7">Belongs to the metallo-beta-lactamase superfamily. Glyoxalase II family.</text>
</comment>
<keyword evidence="10" id="KW-1185">Reference proteome</keyword>
<dbReference type="InterPro" id="IPR017782">
    <property type="entry name" value="Hydroxyacylglutathione_Hdrlase"/>
</dbReference>
<protein>
    <recommendedName>
        <fullName evidence="7">Hydroxyacylglutathione hydrolase</fullName>
        <ecNumber evidence="7">3.1.2.6</ecNumber>
    </recommendedName>
    <alternativeName>
        <fullName evidence="7">Glyoxalase II</fullName>
        <shortName evidence="7">Glx II</shortName>
    </alternativeName>
</protein>
<evidence type="ECO:0000256" key="1">
    <source>
        <dbReference type="ARBA" id="ARBA00001623"/>
    </source>
</evidence>
<dbReference type="CDD" id="cd07723">
    <property type="entry name" value="hydroxyacylglutathione_hydrolase_MBL-fold"/>
    <property type="match status" value="1"/>
</dbReference>
<dbReference type="PANTHER" id="PTHR43705">
    <property type="entry name" value="HYDROXYACYLGLUTATHIONE HYDROLASE"/>
    <property type="match status" value="1"/>
</dbReference>
<dbReference type="AlphaFoldDB" id="A0A0F4PM29"/>
<dbReference type="GO" id="GO:0019243">
    <property type="term" value="P:methylglyoxal catabolic process to D-lactate via S-lactoyl-glutathione"/>
    <property type="evidence" value="ECO:0007669"/>
    <property type="project" value="UniProtKB-UniRule"/>
</dbReference>
<accession>A0A0F4PM29</accession>
<gene>
    <name evidence="7" type="primary">gloB</name>
    <name evidence="9" type="ORF">TW72_17355</name>
</gene>
<feature type="binding site" evidence="7">
    <location>
        <position position="167"/>
    </location>
    <ligand>
        <name>Zn(2+)</name>
        <dbReference type="ChEBI" id="CHEBI:29105"/>
        <label>2</label>
    </ligand>
</feature>
<keyword evidence="6 7" id="KW-0862">Zinc</keyword>
<dbReference type="EC" id="3.1.2.6" evidence="7"/>
<dbReference type="Proteomes" id="UP000033664">
    <property type="component" value="Unassembled WGS sequence"/>
</dbReference>
<evidence type="ECO:0000313" key="9">
    <source>
        <dbReference type="EMBL" id="KJY96117.1"/>
    </source>
</evidence>
<dbReference type="InterPro" id="IPR035680">
    <property type="entry name" value="Clx_II_MBL"/>
</dbReference>
<feature type="binding site" evidence="7">
    <location>
        <position position="57"/>
    </location>
    <ligand>
        <name>Zn(2+)</name>
        <dbReference type="ChEBI" id="CHEBI:29105"/>
        <label>1</label>
    </ligand>
</feature>
<dbReference type="PIRSF" id="PIRSF005457">
    <property type="entry name" value="Glx"/>
    <property type="match status" value="1"/>
</dbReference>
<dbReference type="InterPro" id="IPR050110">
    <property type="entry name" value="Glyoxalase_II_hydrolase"/>
</dbReference>
<evidence type="ECO:0000313" key="10">
    <source>
        <dbReference type="Proteomes" id="UP000033664"/>
    </source>
</evidence>
<dbReference type="GO" id="GO:0004416">
    <property type="term" value="F:hydroxyacylglutathione hydrolase activity"/>
    <property type="evidence" value="ECO:0007669"/>
    <property type="project" value="UniProtKB-UniRule"/>
</dbReference>
<dbReference type="PATRIC" id="fig|151081.8.peg.3276"/>
<dbReference type="PANTHER" id="PTHR43705:SF1">
    <property type="entry name" value="HYDROXYACYLGLUTATHIONE HYDROLASE GLOB"/>
    <property type="match status" value="1"/>
</dbReference>
<evidence type="ECO:0000256" key="2">
    <source>
        <dbReference type="ARBA" id="ARBA00004963"/>
    </source>
</evidence>
<dbReference type="GO" id="GO:0046872">
    <property type="term" value="F:metal ion binding"/>
    <property type="evidence" value="ECO:0007669"/>
    <property type="project" value="UniProtKB-KW"/>
</dbReference>
<dbReference type="Pfam" id="PF00753">
    <property type="entry name" value="Lactamase_B"/>
    <property type="match status" value="1"/>
</dbReference>
<feature type="binding site" evidence="7">
    <location>
        <position position="129"/>
    </location>
    <ligand>
        <name>Zn(2+)</name>
        <dbReference type="ChEBI" id="CHEBI:29105"/>
        <label>1</label>
    </ligand>
</feature>
<feature type="binding site" evidence="7">
    <location>
        <position position="112"/>
    </location>
    <ligand>
        <name>Zn(2+)</name>
        <dbReference type="ChEBI" id="CHEBI:29105"/>
        <label>1</label>
    </ligand>
</feature>
<dbReference type="InterPro" id="IPR001279">
    <property type="entry name" value="Metallo-B-lactamas"/>
</dbReference>
<dbReference type="RefSeq" id="WP_045980340.1">
    <property type="nucleotide sequence ID" value="NZ_JXXY01000017.1"/>
</dbReference>
<feature type="domain" description="Metallo-beta-lactamase" evidence="8">
    <location>
        <begin position="12"/>
        <end position="167"/>
    </location>
</feature>
<comment type="caution">
    <text evidence="9">The sequence shown here is derived from an EMBL/GenBank/DDBJ whole genome shotgun (WGS) entry which is preliminary data.</text>
</comment>
<dbReference type="UniPathway" id="UPA00619">
    <property type="reaction ID" value="UER00676"/>
</dbReference>
<dbReference type="GeneID" id="58230264"/>
<name>A0A0F4PM29_9GAMM</name>
<proteinExistence type="inferred from homology"/>
<dbReference type="SMART" id="SM00849">
    <property type="entry name" value="Lactamase_B"/>
    <property type="match status" value="1"/>
</dbReference>
<evidence type="ECO:0000256" key="3">
    <source>
        <dbReference type="ARBA" id="ARBA00006759"/>
    </source>
</evidence>
<comment type="catalytic activity">
    <reaction evidence="1 7">
        <text>an S-(2-hydroxyacyl)glutathione + H2O = a 2-hydroxy carboxylate + glutathione + H(+)</text>
        <dbReference type="Rhea" id="RHEA:21864"/>
        <dbReference type="ChEBI" id="CHEBI:15377"/>
        <dbReference type="ChEBI" id="CHEBI:15378"/>
        <dbReference type="ChEBI" id="CHEBI:57925"/>
        <dbReference type="ChEBI" id="CHEBI:58896"/>
        <dbReference type="ChEBI" id="CHEBI:71261"/>
        <dbReference type="EC" id="3.1.2.6"/>
    </reaction>
</comment>
<keyword evidence="5 7" id="KW-0378">Hydrolase</keyword>
<evidence type="ECO:0000256" key="5">
    <source>
        <dbReference type="ARBA" id="ARBA00022801"/>
    </source>
</evidence>
<dbReference type="Gene3D" id="3.60.15.10">
    <property type="entry name" value="Ribonuclease Z/Hydroxyacylglutathione hydrolase-like"/>
    <property type="match status" value="1"/>
</dbReference>
<comment type="pathway">
    <text evidence="2 7">Secondary metabolite metabolism; methylglyoxal degradation; (R)-lactate from methylglyoxal: step 2/2.</text>
</comment>
<feature type="binding site" evidence="7">
    <location>
        <position position="55"/>
    </location>
    <ligand>
        <name>Zn(2+)</name>
        <dbReference type="ChEBI" id="CHEBI:29105"/>
        <label>1</label>
    </ligand>
</feature>
<feature type="binding site" evidence="7">
    <location>
        <position position="60"/>
    </location>
    <ligand>
        <name>Zn(2+)</name>
        <dbReference type="ChEBI" id="CHEBI:29105"/>
        <label>2</label>
    </ligand>
</feature>
<comment type="function">
    <text evidence="7">Thiolesterase that catalyzes the hydrolysis of S-D-lactoyl-glutathione to form glutathione and D-lactic acid.</text>
</comment>
<evidence type="ECO:0000256" key="4">
    <source>
        <dbReference type="ARBA" id="ARBA00022723"/>
    </source>
</evidence>
<comment type="subunit">
    <text evidence="7">Monomer.</text>
</comment>
<keyword evidence="4 7" id="KW-0479">Metal-binding</keyword>
<dbReference type="HAMAP" id="MF_01374">
    <property type="entry name" value="Glyoxalase_2"/>
    <property type="match status" value="1"/>
</dbReference>
<evidence type="ECO:0000256" key="6">
    <source>
        <dbReference type="ARBA" id="ARBA00022833"/>
    </source>
</evidence>
<dbReference type="Pfam" id="PF16123">
    <property type="entry name" value="HAGH_C"/>
    <property type="match status" value="1"/>
</dbReference>
<organism evidence="9 10">
    <name type="scientific">Pseudoalteromonas ruthenica</name>
    <dbReference type="NCBI Taxonomy" id="151081"/>
    <lineage>
        <taxon>Bacteria</taxon>
        <taxon>Pseudomonadati</taxon>
        <taxon>Pseudomonadota</taxon>
        <taxon>Gammaproteobacteria</taxon>
        <taxon>Alteromonadales</taxon>
        <taxon>Pseudoalteromonadaceae</taxon>
        <taxon>Pseudoalteromonas</taxon>
    </lineage>
</organism>
<dbReference type="OrthoDB" id="9802248at2"/>
<dbReference type="eggNOG" id="COG0491">
    <property type="taxonomic scope" value="Bacteria"/>
</dbReference>
<dbReference type="NCBIfam" id="TIGR03413">
    <property type="entry name" value="GSH_gloB"/>
    <property type="match status" value="1"/>
</dbReference>
<evidence type="ECO:0000259" key="8">
    <source>
        <dbReference type="SMART" id="SM00849"/>
    </source>
</evidence>